<keyword evidence="7" id="KW-1185">Reference proteome</keyword>
<evidence type="ECO:0000313" key="7">
    <source>
        <dbReference type="Proteomes" id="UP001204851"/>
    </source>
</evidence>
<dbReference type="Proteomes" id="UP001204851">
    <property type="component" value="Unassembled WGS sequence"/>
</dbReference>
<feature type="transmembrane region" description="Helical" evidence="5">
    <location>
        <begin position="85"/>
        <end position="104"/>
    </location>
</feature>
<evidence type="ECO:0000256" key="3">
    <source>
        <dbReference type="ARBA" id="ARBA00022989"/>
    </source>
</evidence>
<accession>A0ABT1BR47</accession>
<evidence type="ECO:0000313" key="6">
    <source>
        <dbReference type="EMBL" id="MCO5978299.1"/>
    </source>
</evidence>
<evidence type="ECO:0000256" key="1">
    <source>
        <dbReference type="ARBA" id="ARBA00004141"/>
    </source>
</evidence>
<protein>
    <submittedName>
        <fullName evidence="6">DoxX family protein</fullName>
    </submittedName>
</protein>
<comment type="subcellular location">
    <subcellularLocation>
        <location evidence="1">Membrane</location>
        <topology evidence="1">Multi-pass membrane protein</topology>
    </subcellularLocation>
</comment>
<name>A0ABT1BR47_9BURK</name>
<keyword evidence="4 5" id="KW-0472">Membrane</keyword>
<organism evidence="6 7">
    <name type="scientific">Ideonella oryzae</name>
    <dbReference type="NCBI Taxonomy" id="2937441"/>
    <lineage>
        <taxon>Bacteria</taxon>
        <taxon>Pseudomonadati</taxon>
        <taxon>Pseudomonadota</taxon>
        <taxon>Betaproteobacteria</taxon>
        <taxon>Burkholderiales</taxon>
        <taxon>Sphaerotilaceae</taxon>
        <taxon>Ideonella</taxon>
    </lineage>
</organism>
<comment type="caution">
    <text evidence="6">The sequence shown here is derived from an EMBL/GenBank/DDBJ whole genome shotgun (WGS) entry which is preliminary data.</text>
</comment>
<evidence type="ECO:0000256" key="4">
    <source>
        <dbReference type="ARBA" id="ARBA00023136"/>
    </source>
</evidence>
<keyword evidence="2 5" id="KW-0812">Transmembrane</keyword>
<dbReference type="InterPro" id="IPR032808">
    <property type="entry name" value="DoxX"/>
</dbReference>
<sequence>MNTATPATLSEPAWLGPLRWLGLLALCAAYLQGGLSKAWDLSAATAEMAHFGLQPAGPMALAVIVFELVASLAVLTGWQRAPAALALGAFTLAASVIANPFWSVPADSRPPLLNAFMEHLGLAGAWGMVALASLRHRQGP</sequence>
<evidence type="ECO:0000256" key="5">
    <source>
        <dbReference type="SAM" id="Phobius"/>
    </source>
</evidence>
<feature type="transmembrane region" description="Helical" evidence="5">
    <location>
        <begin position="20"/>
        <end position="39"/>
    </location>
</feature>
<reference evidence="6 7" key="1">
    <citation type="submission" date="2022-06" db="EMBL/GenBank/DDBJ databases">
        <title>Ideonella sp. NS12-5 Genome sequencing and assembly.</title>
        <authorList>
            <person name="Jung Y."/>
        </authorList>
    </citation>
    <scope>NUCLEOTIDE SEQUENCE [LARGE SCALE GENOMIC DNA]</scope>
    <source>
        <strain evidence="6 7">NS12-5</strain>
    </source>
</reference>
<feature type="transmembrane region" description="Helical" evidence="5">
    <location>
        <begin position="59"/>
        <end position="78"/>
    </location>
</feature>
<feature type="transmembrane region" description="Helical" evidence="5">
    <location>
        <begin position="116"/>
        <end position="134"/>
    </location>
</feature>
<evidence type="ECO:0000256" key="2">
    <source>
        <dbReference type="ARBA" id="ARBA00022692"/>
    </source>
</evidence>
<gene>
    <name evidence="6" type="ORF">M0L44_16495</name>
</gene>
<dbReference type="Pfam" id="PF07681">
    <property type="entry name" value="DoxX"/>
    <property type="match status" value="1"/>
</dbReference>
<proteinExistence type="predicted"/>
<dbReference type="EMBL" id="JAMXMC010000009">
    <property type="protein sequence ID" value="MCO5978299.1"/>
    <property type="molecule type" value="Genomic_DNA"/>
</dbReference>
<keyword evidence="3 5" id="KW-1133">Transmembrane helix</keyword>